<keyword evidence="9" id="KW-1185">Reference proteome</keyword>
<reference evidence="8" key="1">
    <citation type="journal article" date="2021" name="Front. Microbiol.">
        <title>Comprehensive Comparative Genomics and Phenotyping of Methylobacterium Species.</title>
        <authorList>
            <person name="Alessa O."/>
            <person name="Ogura Y."/>
            <person name="Fujitani Y."/>
            <person name="Takami H."/>
            <person name="Hayashi T."/>
            <person name="Sahin N."/>
            <person name="Tani A."/>
        </authorList>
    </citation>
    <scope>NUCLEOTIDE SEQUENCE</scope>
    <source>
        <strain evidence="8">LMG 23639</strain>
    </source>
</reference>
<reference evidence="8" key="2">
    <citation type="submission" date="2021-08" db="EMBL/GenBank/DDBJ databases">
        <authorList>
            <person name="Tani A."/>
            <person name="Ola A."/>
            <person name="Ogura Y."/>
            <person name="Katsura K."/>
            <person name="Hayashi T."/>
        </authorList>
    </citation>
    <scope>NUCLEOTIDE SEQUENCE</scope>
    <source>
        <strain evidence="8">LMG 23639</strain>
    </source>
</reference>
<evidence type="ECO:0000259" key="6">
    <source>
        <dbReference type="PROSITE" id="PS51898"/>
    </source>
</evidence>
<dbReference type="EMBL" id="BPQR01000030">
    <property type="protein sequence ID" value="GJE06458.1"/>
    <property type="molecule type" value="Genomic_DNA"/>
</dbReference>
<keyword evidence="3 5" id="KW-0238">DNA-binding</keyword>
<evidence type="ECO:0000259" key="7">
    <source>
        <dbReference type="PROSITE" id="PS51900"/>
    </source>
</evidence>
<dbReference type="SUPFAM" id="SSF56349">
    <property type="entry name" value="DNA breaking-rejoining enzymes"/>
    <property type="match status" value="1"/>
</dbReference>
<evidence type="ECO:0000256" key="5">
    <source>
        <dbReference type="PROSITE-ProRule" id="PRU01248"/>
    </source>
</evidence>
<sequence>MALMTARPWKDPKTGVYHLRQRTPRDLLARLKGTTVSLPIADEFATVRVGDIIQASLRTKDAREAKQRHAVADAALKRRLEAERQGPARLTQKQALALAGVLFREFTAAHDDDPGDADRWFNEHRDDIIAFMNGDDTRRRSAREERFGKLADGLLTREGLVVDADSRTRLVDAVAKARGDATLGLYRMAGGDYSPDSTGARFPAWTRPEAPSPAPSEAVSVDGLFDRWAAYAEDKKAANTIKRYRGSFRSLAAFAKDRDIRSLTPDDLFAWAEHRRDTEGVTPRAINKNDLVAVSSVFGWAASRQGKLLLPENPVRGVRLDEPRRVAKRERTFRDAEIAAILSAASAVKPDDANPTFAAARRWCPWLAAYSGARIAELTHLEKRDVRTEAGILVMDLRVTKTGEPRTVPLHAHLIEQGFLAFVEASAPGPLFYDPKRHGKASSTPPAEMRGHKVAKWVREVAKLDPDVDPNHGWRHTWKTRALGAGIEERLRDAVTGHRVASVGRKYEAPSMMMLAAAIGAFPRYQI</sequence>
<dbReference type="Gene3D" id="1.10.150.130">
    <property type="match status" value="1"/>
</dbReference>
<dbReference type="InterPro" id="IPR004107">
    <property type="entry name" value="Integrase_SAM-like_N"/>
</dbReference>
<dbReference type="Pfam" id="PF02899">
    <property type="entry name" value="Phage_int_SAM_1"/>
    <property type="match status" value="1"/>
</dbReference>
<evidence type="ECO:0000256" key="3">
    <source>
        <dbReference type="ARBA" id="ARBA00023125"/>
    </source>
</evidence>
<keyword evidence="2" id="KW-0229">DNA integration</keyword>
<dbReference type="InterPro" id="IPR002104">
    <property type="entry name" value="Integrase_catalytic"/>
</dbReference>
<dbReference type="RefSeq" id="WP_238275178.1">
    <property type="nucleotide sequence ID" value="NZ_BPQR01000030.1"/>
</dbReference>
<accession>A0ABQ4SX33</accession>
<dbReference type="PANTHER" id="PTHR30349">
    <property type="entry name" value="PHAGE INTEGRASE-RELATED"/>
    <property type="match status" value="1"/>
</dbReference>
<dbReference type="PROSITE" id="PS51900">
    <property type="entry name" value="CB"/>
    <property type="match status" value="1"/>
</dbReference>
<keyword evidence="4" id="KW-0233">DNA recombination</keyword>
<name>A0ABQ4SX33_9HYPH</name>
<comment type="similarity">
    <text evidence="1">Belongs to the 'phage' integrase family.</text>
</comment>
<dbReference type="InterPro" id="IPR010998">
    <property type="entry name" value="Integrase_recombinase_N"/>
</dbReference>
<evidence type="ECO:0000256" key="2">
    <source>
        <dbReference type="ARBA" id="ARBA00022908"/>
    </source>
</evidence>
<dbReference type="InterPro" id="IPR011010">
    <property type="entry name" value="DNA_brk_join_enz"/>
</dbReference>
<protein>
    <submittedName>
        <fullName evidence="8">Tyrosine recombinase XerC</fullName>
    </submittedName>
</protein>
<dbReference type="Proteomes" id="UP001055102">
    <property type="component" value="Unassembled WGS sequence"/>
</dbReference>
<dbReference type="Gene3D" id="1.10.443.10">
    <property type="entry name" value="Intergrase catalytic core"/>
    <property type="match status" value="1"/>
</dbReference>
<dbReference type="InterPro" id="IPR044068">
    <property type="entry name" value="CB"/>
</dbReference>
<feature type="domain" description="Tyr recombinase" evidence="6">
    <location>
        <begin position="328"/>
        <end position="520"/>
    </location>
</feature>
<dbReference type="InterPro" id="IPR013762">
    <property type="entry name" value="Integrase-like_cat_sf"/>
</dbReference>
<gene>
    <name evidence="8" type="primary">xerC_4</name>
    <name evidence="8" type="ORF">AOPFMNJM_1778</name>
</gene>
<dbReference type="PANTHER" id="PTHR30349:SF64">
    <property type="entry name" value="PROPHAGE INTEGRASE INTD-RELATED"/>
    <property type="match status" value="1"/>
</dbReference>
<proteinExistence type="inferred from homology"/>
<feature type="domain" description="Core-binding (CB)" evidence="7">
    <location>
        <begin position="219"/>
        <end position="302"/>
    </location>
</feature>
<dbReference type="InterPro" id="IPR050090">
    <property type="entry name" value="Tyrosine_recombinase_XerCD"/>
</dbReference>
<organism evidence="8 9">
    <name type="scientific">Methylobacterium jeotgali</name>
    <dbReference type="NCBI Taxonomy" id="381630"/>
    <lineage>
        <taxon>Bacteria</taxon>
        <taxon>Pseudomonadati</taxon>
        <taxon>Pseudomonadota</taxon>
        <taxon>Alphaproteobacteria</taxon>
        <taxon>Hyphomicrobiales</taxon>
        <taxon>Methylobacteriaceae</taxon>
        <taxon>Methylobacterium</taxon>
    </lineage>
</organism>
<evidence type="ECO:0000313" key="9">
    <source>
        <dbReference type="Proteomes" id="UP001055102"/>
    </source>
</evidence>
<comment type="caution">
    <text evidence="8">The sequence shown here is derived from an EMBL/GenBank/DDBJ whole genome shotgun (WGS) entry which is preliminary data.</text>
</comment>
<evidence type="ECO:0000313" key="8">
    <source>
        <dbReference type="EMBL" id="GJE06458.1"/>
    </source>
</evidence>
<evidence type="ECO:0000256" key="1">
    <source>
        <dbReference type="ARBA" id="ARBA00008857"/>
    </source>
</evidence>
<dbReference type="PROSITE" id="PS51898">
    <property type="entry name" value="TYR_RECOMBINASE"/>
    <property type="match status" value="1"/>
</dbReference>
<evidence type="ECO:0000256" key="4">
    <source>
        <dbReference type="ARBA" id="ARBA00023172"/>
    </source>
</evidence>